<dbReference type="AlphaFoldDB" id="A0A507SY61"/>
<dbReference type="Proteomes" id="UP000320801">
    <property type="component" value="Unassembled WGS sequence"/>
</dbReference>
<dbReference type="OrthoDB" id="396614at2"/>
<evidence type="ECO:0000313" key="1">
    <source>
        <dbReference type="EMBL" id="TQC54173.1"/>
    </source>
</evidence>
<dbReference type="EMBL" id="SMDN01000001">
    <property type="protein sequence ID" value="TQC54173.1"/>
    <property type="molecule type" value="Genomic_DNA"/>
</dbReference>
<comment type="caution">
    <text evidence="1">The sequence shown here is derived from an EMBL/GenBank/DDBJ whole genome shotgun (WGS) entry which is preliminary data.</text>
</comment>
<name>A0A507SY61_9BACT</name>
<keyword evidence="2" id="KW-1185">Reference proteome</keyword>
<organism evidence="1 2">
    <name type="scientific">Mycoplasmopsis mucosicanis</name>
    <dbReference type="NCBI Taxonomy" id="458208"/>
    <lineage>
        <taxon>Bacteria</taxon>
        <taxon>Bacillati</taxon>
        <taxon>Mycoplasmatota</taxon>
        <taxon>Mycoplasmoidales</taxon>
        <taxon>Metamycoplasmataceae</taxon>
        <taxon>Mycoplasmopsis</taxon>
    </lineage>
</organism>
<dbReference type="RefSeq" id="WP_141483585.1">
    <property type="nucleotide sequence ID" value="NZ_SMDN01000001.1"/>
</dbReference>
<protein>
    <submittedName>
        <fullName evidence="1">Uncharacterized protein</fullName>
    </submittedName>
</protein>
<proteinExistence type="predicted"/>
<evidence type="ECO:0000313" key="2">
    <source>
        <dbReference type="Proteomes" id="UP000320801"/>
    </source>
</evidence>
<reference evidence="1 2" key="1">
    <citation type="submission" date="2019-03" db="EMBL/GenBank/DDBJ databases">
        <title>Characterization of a novel Mycoplasma cynos real-time PCR assay.</title>
        <authorList>
            <person name="Tallmadge R.L."/>
            <person name="Mitchell P.K."/>
            <person name="Goodman L."/>
        </authorList>
    </citation>
    <scope>NUCLEOTIDE SEQUENCE [LARGE SCALE GENOMIC DNA]</scope>
    <source>
        <strain evidence="1 2">1642</strain>
    </source>
</reference>
<sequence length="220" mass="26359">MNLETNQWQARYIKWYMKKLNLSKQGLLNYVKKHSIKLLNFLVMVNLFRIANDAIGDFNKLRAYQYGIIYTGVHRDFVSKSDEDFVDYVLNASDAQNPKTYEILEKAFYYVSTCKNFDFMEQMHEFDFWKNKFGRADMSIRKNDISDADKLKLKKIYNQIPDNTADLEYIFINDYHFVWDKKDSEWVKQNYAELIEMSRKYDLTNPVFVKAKKCSKSPKN</sequence>
<accession>A0A507SY61</accession>
<gene>
    <name evidence="1" type="ORF">E1I18_00135</name>
</gene>